<accession>A0A644VC87</accession>
<reference evidence="1" key="1">
    <citation type="submission" date="2019-08" db="EMBL/GenBank/DDBJ databases">
        <authorList>
            <person name="Kucharzyk K."/>
            <person name="Murdoch R.W."/>
            <person name="Higgins S."/>
            <person name="Loffler F."/>
        </authorList>
    </citation>
    <scope>NUCLEOTIDE SEQUENCE</scope>
</reference>
<comment type="caution">
    <text evidence="1">The sequence shown here is derived from an EMBL/GenBank/DDBJ whole genome shotgun (WGS) entry which is preliminary data.</text>
</comment>
<sequence>MDCKKLEEYVNVVARSDEEKIIIDKDFFIELIKELIMRRRMLGTRGKQRSVLGNRNSQN</sequence>
<organism evidence="1">
    <name type="scientific">bioreactor metagenome</name>
    <dbReference type="NCBI Taxonomy" id="1076179"/>
    <lineage>
        <taxon>unclassified sequences</taxon>
        <taxon>metagenomes</taxon>
        <taxon>ecological metagenomes</taxon>
    </lineage>
</organism>
<dbReference type="AlphaFoldDB" id="A0A644VC87"/>
<proteinExistence type="predicted"/>
<gene>
    <name evidence="1" type="ORF">SDC9_34910</name>
</gene>
<name>A0A644VC87_9ZZZZ</name>
<evidence type="ECO:0000313" key="1">
    <source>
        <dbReference type="EMBL" id="MPL88881.1"/>
    </source>
</evidence>
<protein>
    <submittedName>
        <fullName evidence="1">Uncharacterized protein</fullName>
    </submittedName>
</protein>
<dbReference type="EMBL" id="VSSQ01000267">
    <property type="protein sequence ID" value="MPL88881.1"/>
    <property type="molecule type" value="Genomic_DNA"/>
</dbReference>